<gene>
    <name evidence="2" type="ORF">NLF92_10215</name>
</gene>
<protein>
    <submittedName>
        <fullName evidence="2">YggN family protein</fullName>
    </submittedName>
</protein>
<accession>A0AA41WZE7</accession>
<dbReference type="Proteomes" id="UP001165413">
    <property type="component" value="Unassembled WGS sequence"/>
</dbReference>
<evidence type="ECO:0000256" key="1">
    <source>
        <dbReference type="SAM" id="SignalP"/>
    </source>
</evidence>
<name>A0AA41WZE7_9ALTE</name>
<sequence>MSQANFRNSINVACIALLWSVVLLATPVQANTSMHIEGCEMAMRGTLGMQNDILTIRPATHSKTYVIDAEQNLSIDGKAVPLNQEQQAVIESYYYNVRSAIPMGVEMAAQGLELANIAVNEVFTQLLGPQDDMVVKLNELIAQIKTKVESSIYAPDGSIFIDPNASNQDDWTDPQWQAEFDAVLEETIQDFMGTILIAMGKALLFGDGEPLFEDFNPDALGQVIEEKMAANGNALAETSTVFCEIVRVAEANETSLATLIPEYADYNFITVEAKAEQAQVK</sequence>
<proteinExistence type="predicted"/>
<keyword evidence="3" id="KW-1185">Reference proteome</keyword>
<keyword evidence="1" id="KW-0732">Signal</keyword>
<dbReference type="AlphaFoldDB" id="A0AA41WZE7"/>
<feature type="chain" id="PRO_5041381544" evidence="1">
    <location>
        <begin position="31"/>
        <end position="281"/>
    </location>
</feature>
<reference evidence="2" key="1">
    <citation type="submission" date="2022-07" db="EMBL/GenBank/DDBJ databases">
        <title>Characterization of the Novel Bacterium Alteromonas immobilis LMIT006 and Alteromonas gregis LMIT007.</title>
        <authorList>
            <person name="Lin X."/>
        </authorList>
    </citation>
    <scope>NUCLEOTIDE SEQUENCE</scope>
    <source>
        <strain evidence="2">LMIT007</strain>
    </source>
</reference>
<dbReference type="EMBL" id="JANATA010000019">
    <property type="protein sequence ID" value="MCP3429319.1"/>
    <property type="molecule type" value="Genomic_DNA"/>
</dbReference>
<evidence type="ECO:0000313" key="2">
    <source>
        <dbReference type="EMBL" id="MCP3429319.1"/>
    </source>
</evidence>
<dbReference type="Pfam" id="PF11101">
    <property type="entry name" value="DUF2884"/>
    <property type="match status" value="1"/>
</dbReference>
<organism evidence="2 3">
    <name type="scientific">Opacimonas viscosa</name>
    <dbReference type="NCBI Taxonomy" id="2961944"/>
    <lineage>
        <taxon>Bacteria</taxon>
        <taxon>Pseudomonadati</taxon>
        <taxon>Pseudomonadota</taxon>
        <taxon>Gammaproteobacteria</taxon>
        <taxon>Alteromonadales</taxon>
        <taxon>Alteromonadaceae</taxon>
        <taxon>Opacimonas</taxon>
    </lineage>
</organism>
<dbReference type="RefSeq" id="WP_254101501.1">
    <property type="nucleotide sequence ID" value="NZ_JANATA010000019.1"/>
</dbReference>
<comment type="caution">
    <text evidence="2">The sequence shown here is derived from an EMBL/GenBank/DDBJ whole genome shotgun (WGS) entry which is preliminary data.</text>
</comment>
<evidence type="ECO:0000313" key="3">
    <source>
        <dbReference type="Proteomes" id="UP001165413"/>
    </source>
</evidence>
<feature type="signal peptide" evidence="1">
    <location>
        <begin position="1"/>
        <end position="30"/>
    </location>
</feature>
<dbReference type="InterPro" id="IPR021307">
    <property type="entry name" value="DUF2884"/>
</dbReference>